<feature type="transmembrane region" description="Helical" evidence="19">
    <location>
        <begin position="613"/>
        <end position="631"/>
    </location>
</feature>
<keyword evidence="10 19" id="KW-1133">Transmembrane helix</keyword>
<feature type="transmembrane region" description="Helical" evidence="19">
    <location>
        <begin position="573"/>
        <end position="593"/>
    </location>
</feature>
<accession>A0A131YIH4</accession>
<dbReference type="SUPFAM" id="SSF82109">
    <property type="entry name" value="MIR domain"/>
    <property type="match status" value="1"/>
</dbReference>
<evidence type="ECO:0000256" key="16">
    <source>
        <dbReference type="ARBA" id="ARBA00062278"/>
    </source>
</evidence>
<evidence type="ECO:0000256" key="14">
    <source>
        <dbReference type="ARBA" id="ARBA00045102"/>
    </source>
</evidence>
<feature type="transmembrane region" description="Helical" evidence="19">
    <location>
        <begin position="677"/>
        <end position="696"/>
    </location>
</feature>
<dbReference type="InterPro" id="IPR032421">
    <property type="entry name" value="PMT_4TMC"/>
</dbReference>
<dbReference type="InterPro" id="IPR016093">
    <property type="entry name" value="MIR_motif"/>
</dbReference>
<dbReference type="EMBL" id="GEDV01009473">
    <property type="protein sequence ID" value="JAP79084.1"/>
    <property type="molecule type" value="Transcribed_RNA"/>
</dbReference>
<dbReference type="SMART" id="SM00472">
    <property type="entry name" value="MIR"/>
    <property type="match status" value="3"/>
</dbReference>
<evidence type="ECO:0000256" key="5">
    <source>
        <dbReference type="ARBA" id="ARBA00022676"/>
    </source>
</evidence>
<dbReference type="Pfam" id="PF02366">
    <property type="entry name" value="PMT"/>
    <property type="match status" value="1"/>
</dbReference>
<evidence type="ECO:0000256" key="2">
    <source>
        <dbReference type="ARBA" id="ARBA00004922"/>
    </source>
</evidence>
<keyword evidence="7 19" id="KW-0812">Transmembrane</keyword>
<dbReference type="Pfam" id="PF02815">
    <property type="entry name" value="MIR"/>
    <property type="match status" value="1"/>
</dbReference>
<feature type="transmembrane region" description="Helical" evidence="19">
    <location>
        <begin position="262"/>
        <end position="283"/>
    </location>
</feature>
<keyword evidence="8" id="KW-0677">Repeat</keyword>
<evidence type="ECO:0000256" key="11">
    <source>
        <dbReference type="ARBA" id="ARBA00023136"/>
    </source>
</evidence>
<feature type="domain" description="MIR" evidence="20">
    <location>
        <begin position="384"/>
        <end position="440"/>
    </location>
</feature>
<keyword evidence="11 19" id="KW-0472">Membrane</keyword>
<feature type="transmembrane region" description="Helical" evidence="19">
    <location>
        <begin position="177"/>
        <end position="196"/>
    </location>
</feature>
<dbReference type="PROSITE" id="PS50919">
    <property type="entry name" value="MIR"/>
    <property type="match status" value="3"/>
</dbReference>
<dbReference type="EC" id="2.4.1.109" evidence="4"/>
<evidence type="ECO:0000256" key="17">
    <source>
        <dbReference type="ARBA" id="ARBA00081085"/>
    </source>
</evidence>
<comment type="catalytic activity">
    <reaction evidence="13">
        <text>a di-trans,poly-cis-dolichyl beta-D-mannosyl phosphate + L-threonyl-[protein] = 3-O-(alpha-D-mannosyl)-L-threonyl-[protein] + a di-trans,poly-cis-dolichyl phosphate + H(+)</text>
        <dbReference type="Rhea" id="RHEA:53396"/>
        <dbReference type="Rhea" id="RHEA-COMP:11060"/>
        <dbReference type="Rhea" id="RHEA-COMP:13547"/>
        <dbReference type="Rhea" id="RHEA-COMP:19498"/>
        <dbReference type="Rhea" id="RHEA-COMP:19501"/>
        <dbReference type="ChEBI" id="CHEBI:15378"/>
        <dbReference type="ChEBI" id="CHEBI:30013"/>
        <dbReference type="ChEBI" id="CHEBI:57683"/>
        <dbReference type="ChEBI" id="CHEBI:58211"/>
        <dbReference type="ChEBI" id="CHEBI:137323"/>
        <dbReference type="EC" id="2.4.1.109"/>
    </reaction>
</comment>
<organism evidence="21">
    <name type="scientific">Rhipicephalus appendiculatus</name>
    <name type="common">Brown ear tick</name>
    <dbReference type="NCBI Taxonomy" id="34631"/>
    <lineage>
        <taxon>Eukaryota</taxon>
        <taxon>Metazoa</taxon>
        <taxon>Ecdysozoa</taxon>
        <taxon>Arthropoda</taxon>
        <taxon>Chelicerata</taxon>
        <taxon>Arachnida</taxon>
        <taxon>Acari</taxon>
        <taxon>Parasitiformes</taxon>
        <taxon>Ixodida</taxon>
        <taxon>Ixodoidea</taxon>
        <taxon>Ixodidae</taxon>
        <taxon>Rhipicephalinae</taxon>
        <taxon>Rhipicephalus</taxon>
        <taxon>Rhipicephalus</taxon>
    </lineage>
</organism>
<dbReference type="PANTHER" id="PTHR10050">
    <property type="entry name" value="DOLICHYL-PHOSPHATE-MANNOSE--PROTEIN MANNOSYLTRANSFERASE"/>
    <property type="match status" value="1"/>
</dbReference>
<comment type="pathway">
    <text evidence="2">Protein modification; protein glycosylation.</text>
</comment>
<evidence type="ECO:0000256" key="8">
    <source>
        <dbReference type="ARBA" id="ARBA00022737"/>
    </source>
</evidence>
<comment type="similarity">
    <text evidence="3">Belongs to the glycosyltransferase 39 family.</text>
</comment>
<dbReference type="Gene3D" id="2.80.10.50">
    <property type="match status" value="1"/>
</dbReference>
<protein>
    <recommendedName>
        <fullName evidence="12">Protein O-mannosyl-transferase 2</fullName>
        <ecNumber evidence="4">2.4.1.109</ecNumber>
    </recommendedName>
    <alternativeName>
        <fullName evidence="17">Protein twisted</fullName>
    </alternativeName>
</protein>
<dbReference type="Pfam" id="PF16192">
    <property type="entry name" value="PMT_4TMC"/>
    <property type="match status" value="1"/>
</dbReference>
<sequence>MTAKTAKKKADASSTESSSGDGDRRKSTAGYFDDLARDHLRTVFLVIVFLSLGTRLYKITEPDHVCWDETHFGKMGSWYINRTFFFDVHPPLGKMLIALAGKLTGYNGTFPFGKPGDKYEDHNYEGMRIFCALLGSMVPPFCFVIVWELSHSLPAAVLASSLVIFDVGLVTLSQYILLDPILMFFIVGAFMSIVVFKAQQNRPFSKMWWTWLVVSGVFLSCAISVKFVGLFVVLLVGFYTAYDLWELLGDLEKPLVLVGKHFVSRALCLIVLPMCLYMLYFYVHLHVLYKSGSGDGFFSSEFQSRLKGNSLYRASMPREVAYGAQITLKNHRTGGAYLHSHWHLYPEGLGARQQQVTTYSHKDDNNNWIIKKYDQEPNPKNKTVELVRNGDLIRLEHVVTTRNLHSHKEPAPVTKRHYQVTCYGENGTGDANDVWKVEVVGGTPGEVVQTVTSKLKLIHYLTGCALHSHNKQLPKWGYEQMEVTCHPNLRDKNILWNVEDNHYPHLPNVSFEAYAPGFLKMFMESHAVMLQGNAGLKPKEGEVTSRPWQWPINYKGQFFSGVQFRIYLLGNPVIWWGNLVCMALYGFIQLYVLVRQKRGYMGSPETEERDRRLTRSAVWLVIGWALHYLPFYGMGRVLYFHHYFPALIFSSMLSGVVLDYILGVVPTFLPEKIRLSAHHWIMGCYLAVILYSFYLFSPLAYGMDGSISVHENSTMHGLRWLDTWEF</sequence>
<dbReference type="UniPathway" id="UPA00378"/>
<comment type="subcellular location">
    <subcellularLocation>
        <location evidence="1">Endoplasmic reticulum membrane</location>
        <topology evidence="1">Multi-pass membrane protein</topology>
    </subcellularLocation>
</comment>
<name>A0A131YIH4_RHIAP</name>
<dbReference type="GO" id="GO:0005789">
    <property type="term" value="C:endoplasmic reticulum membrane"/>
    <property type="evidence" value="ECO:0007669"/>
    <property type="project" value="UniProtKB-SubCell"/>
</dbReference>
<dbReference type="FunFam" id="2.80.10.50:FF:000026">
    <property type="entry name" value="Blast:Protein O-mannosyl-transferase 2"/>
    <property type="match status" value="1"/>
</dbReference>
<dbReference type="CDD" id="cd23282">
    <property type="entry name" value="beta-trefoil_MIR_POMT2"/>
    <property type="match status" value="1"/>
</dbReference>
<comment type="catalytic activity">
    <reaction evidence="14">
        <text>a di-trans,poly-cis-dolichyl beta-D-mannosyl phosphate + L-seryl-[protein] = 3-O-(alpha-D-mannosyl)-L-seryl-[protein] + a di-trans,poly-cis-dolichyl phosphate + H(+)</text>
        <dbReference type="Rhea" id="RHEA:17377"/>
        <dbReference type="Rhea" id="RHEA-COMP:9863"/>
        <dbReference type="Rhea" id="RHEA-COMP:13546"/>
        <dbReference type="Rhea" id="RHEA-COMP:19498"/>
        <dbReference type="Rhea" id="RHEA-COMP:19501"/>
        <dbReference type="ChEBI" id="CHEBI:15378"/>
        <dbReference type="ChEBI" id="CHEBI:29999"/>
        <dbReference type="ChEBI" id="CHEBI:57683"/>
        <dbReference type="ChEBI" id="CHEBI:58211"/>
        <dbReference type="ChEBI" id="CHEBI:137321"/>
        <dbReference type="EC" id="2.4.1.109"/>
    </reaction>
</comment>
<dbReference type="InterPro" id="IPR027005">
    <property type="entry name" value="PMT-like"/>
</dbReference>
<feature type="domain" description="MIR" evidence="20">
    <location>
        <begin position="317"/>
        <end position="373"/>
    </location>
</feature>
<keyword evidence="6 21" id="KW-0808">Transferase</keyword>
<feature type="transmembrane region" description="Helical" evidence="19">
    <location>
        <begin position="643"/>
        <end position="665"/>
    </location>
</feature>
<evidence type="ECO:0000256" key="12">
    <source>
        <dbReference type="ARBA" id="ARBA00039583"/>
    </source>
</evidence>
<evidence type="ECO:0000259" key="20">
    <source>
        <dbReference type="PROSITE" id="PS50919"/>
    </source>
</evidence>
<feature type="transmembrane region" description="Helical" evidence="19">
    <location>
        <begin position="129"/>
        <end position="147"/>
    </location>
</feature>
<feature type="domain" description="MIR" evidence="20">
    <location>
        <begin position="445"/>
        <end position="501"/>
    </location>
</feature>
<reference evidence="21" key="1">
    <citation type="journal article" date="2016" name="Ticks Tick Borne Dis.">
        <title>De novo assembly and annotation of the salivary gland transcriptome of Rhipicephalus appendiculatus male and female ticks during blood feeding.</title>
        <authorList>
            <person name="de Castro M.H."/>
            <person name="de Klerk D."/>
            <person name="Pienaar R."/>
            <person name="Latif A.A."/>
            <person name="Rees D.J."/>
            <person name="Mans B.J."/>
        </authorList>
    </citation>
    <scope>NUCLEOTIDE SEQUENCE</scope>
    <source>
        <tissue evidence="21">Salivary glands</tissue>
    </source>
</reference>
<comment type="subunit">
    <text evidence="16">Interacts with Rt/POMT1.</text>
</comment>
<comment type="function">
    <text evidence="15">Rt/POMT1 and tw/POMT2 function as a protein O-mannosyltransferase in association with each other to generate and maintain normal muscle development.</text>
</comment>
<evidence type="ECO:0000256" key="15">
    <source>
        <dbReference type="ARBA" id="ARBA00059310"/>
    </source>
</evidence>
<feature type="transmembrane region" description="Helical" evidence="19">
    <location>
        <begin position="208"/>
        <end position="241"/>
    </location>
</feature>
<dbReference type="InterPro" id="IPR036300">
    <property type="entry name" value="MIR_dom_sf"/>
</dbReference>
<dbReference type="GO" id="GO:0004169">
    <property type="term" value="F:dolichyl-phosphate-mannose-protein mannosyltransferase activity"/>
    <property type="evidence" value="ECO:0007669"/>
    <property type="project" value="UniProtKB-EC"/>
</dbReference>
<evidence type="ECO:0000256" key="6">
    <source>
        <dbReference type="ARBA" id="ARBA00022679"/>
    </source>
</evidence>
<evidence type="ECO:0000256" key="4">
    <source>
        <dbReference type="ARBA" id="ARBA00012839"/>
    </source>
</evidence>
<evidence type="ECO:0000313" key="21">
    <source>
        <dbReference type="EMBL" id="JAP79084.1"/>
    </source>
</evidence>
<keyword evidence="5 21" id="KW-0328">Glycosyltransferase</keyword>
<dbReference type="AlphaFoldDB" id="A0A131YIH4"/>
<evidence type="ECO:0000256" key="13">
    <source>
        <dbReference type="ARBA" id="ARBA00045085"/>
    </source>
</evidence>
<proteinExistence type="inferred from homology"/>
<evidence type="ECO:0000256" key="7">
    <source>
        <dbReference type="ARBA" id="ARBA00022692"/>
    </source>
</evidence>
<dbReference type="PANTHER" id="PTHR10050:SF46">
    <property type="entry name" value="PROTEIN O-MANNOSYL-TRANSFERASE 2"/>
    <property type="match status" value="1"/>
</dbReference>
<evidence type="ECO:0000256" key="9">
    <source>
        <dbReference type="ARBA" id="ARBA00022824"/>
    </source>
</evidence>
<keyword evidence="9" id="KW-0256">Endoplasmic reticulum</keyword>
<evidence type="ECO:0000256" key="3">
    <source>
        <dbReference type="ARBA" id="ARBA00007222"/>
    </source>
</evidence>
<dbReference type="InterPro" id="IPR003342">
    <property type="entry name" value="ArnT-like_N"/>
</dbReference>
<evidence type="ECO:0000256" key="10">
    <source>
        <dbReference type="ARBA" id="ARBA00022989"/>
    </source>
</evidence>
<evidence type="ECO:0000256" key="1">
    <source>
        <dbReference type="ARBA" id="ARBA00004477"/>
    </source>
</evidence>
<evidence type="ECO:0000256" key="19">
    <source>
        <dbReference type="SAM" id="Phobius"/>
    </source>
</evidence>
<feature type="region of interest" description="Disordered" evidence="18">
    <location>
        <begin position="1"/>
        <end position="25"/>
    </location>
</feature>
<evidence type="ECO:0000256" key="18">
    <source>
        <dbReference type="SAM" id="MobiDB-lite"/>
    </source>
</evidence>